<accession>A0A0F9L7N1</accession>
<dbReference type="EMBL" id="LAZR01013099">
    <property type="protein sequence ID" value="KKM23565.1"/>
    <property type="molecule type" value="Genomic_DNA"/>
</dbReference>
<protein>
    <submittedName>
        <fullName evidence="1">Uncharacterized protein</fullName>
    </submittedName>
</protein>
<name>A0A0F9L7N1_9ZZZZ</name>
<gene>
    <name evidence="1" type="ORF">LCGC14_1613880</name>
</gene>
<reference evidence="1" key="1">
    <citation type="journal article" date="2015" name="Nature">
        <title>Complex archaea that bridge the gap between prokaryotes and eukaryotes.</title>
        <authorList>
            <person name="Spang A."/>
            <person name="Saw J.H."/>
            <person name="Jorgensen S.L."/>
            <person name="Zaremba-Niedzwiedzka K."/>
            <person name="Martijn J."/>
            <person name="Lind A.E."/>
            <person name="van Eijk R."/>
            <person name="Schleper C."/>
            <person name="Guy L."/>
            <person name="Ettema T.J."/>
        </authorList>
    </citation>
    <scope>NUCLEOTIDE SEQUENCE</scope>
</reference>
<comment type="caution">
    <text evidence="1">The sequence shown here is derived from an EMBL/GenBank/DDBJ whole genome shotgun (WGS) entry which is preliminary data.</text>
</comment>
<evidence type="ECO:0000313" key="1">
    <source>
        <dbReference type="EMBL" id="KKM23565.1"/>
    </source>
</evidence>
<feature type="non-terminal residue" evidence="1">
    <location>
        <position position="1"/>
    </location>
</feature>
<dbReference type="AlphaFoldDB" id="A0A0F9L7N1"/>
<organism evidence="1">
    <name type="scientific">marine sediment metagenome</name>
    <dbReference type="NCBI Taxonomy" id="412755"/>
    <lineage>
        <taxon>unclassified sequences</taxon>
        <taxon>metagenomes</taxon>
        <taxon>ecological metagenomes</taxon>
    </lineage>
</organism>
<proteinExistence type="predicted"/>
<sequence length="56" mass="5965">ETIPGITGFRGTRRSGQVSEYTFTKSLPATTNVADDPLGNGATEIIVDSVIFANDY</sequence>